<evidence type="ECO:0000259" key="4">
    <source>
        <dbReference type="Pfam" id="PF22725"/>
    </source>
</evidence>
<accession>A0A917TXM5</accession>
<reference evidence="5" key="1">
    <citation type="journal article" date="2014" name="Int. J. Syst. Evol. Microbiol.">
        <title>Complete genome sequence of Corynebacterium casei LMG S-19264T (=DSM 44701T), isolated from a smear-ripened cheese.</title>
        <authorList>
            <consortium name="US DOE Joint Genome Institute (JGI-PGF)"/>
            <person name="Walter F."/>
            <person name="Albersmeier A."/>
            <person name="Kalinowski J."/>
            <person name="Ruckert C."/>
        </authorList>
    </citation>
    <scope>NUCLEOTIDE SEQUENCE</scope>
    <source>
        <strain evidence="5">CGMCC 1.6333</strain>
    </source>
</reference>
<dbReference type="PANTHER" id="PTHR22604">
    <property type="entry name" value="OXIDOREDUCTASES"/>
    <property type="match status" value="1"/>
</dbReference>
<dbReference type="Gene3D" id="3.30.360.10">
    <property type="entry name" value="Dihydrodipicolinate Reductase, domain 2"/>
    <property type="match status" value="1"/>
</dbReference>
<evidence type="ECO:0000256" key="2">
    <source>
        <dbReference type="ARBA" id="ARBA00023002"/>
    </source>
</evidence>
<dbReference type="GO" id="GO:0016491">
    <property type="term" value="F:oxidoreductase activity"/>
    <property type="evidence" value="ECO:0007669"/>
    <property type="project" value="UniProtKB-KW"/>
</dbReference>
<dbReference type="Pfam" id="PF22725">
    <property type="entry name" value="GFO_IDH_MocA_C3"/>
    <property type="match status" value="1"/>
</dbReference>
<dbReference type="RefSeq" id="WP_117156186.1">
    <property type="nucleotide sequence ID" value="NZ_BMLG01000037.1"/>
</dbReference>
<feature type="domain" description="Gfo/Idh/MocA-like oxidoreductase N-terminal" evidence="3">
    <location>
        <begin position="5"/>
        <end position="121"/>
    </location>
</feature>
<organism evidence="5 6">
    <name type="scientific">Paraliobacillus quinghaiensis</name>
    <dbReference type="NCBI Taxonomy" id="470815"/>
    <lineage>
        <taxon>Bacteria</taxon>
        <taxon>Bacillati</taxon>
        <taxon>Bacillota</taxon>
        <taxon>Bacilli</taxon>
        <taxon>Bacillales</taxon>
        <taxon>Bacillaceae</taxon>
        <taxon>Paraliobacillus</taxon>
    </lineage>
</organism>
<keyword evidence="6" id="KW-1185">Reference proteome</keyword>
<proteinExistence type="inferred from homology"/>
<evidence type="ECO:0000313" key="6">
    <source>
        <dbReference type="Proteomes" id="UP000618460"/>
    </source>
</evidence>
<dbReference type="GO" id="GO:0000166">
    <property type="term" value="F:nucleotide binding"/>
    <property type="evidence" value="ECO:0007669"/>
    <property type="project" value="InterPro"/>
</dbReference>
<protein>
    <submittedName>
        <fullName evidence="5">Dehydrogenase</fullName>
    </submittedName>
</protein>
<dbReference type="AlphaFoldDB" id="A0A917TXM5"/>
<comment type="similarity">
    <text evidence="1">Belongs to the Gfo/Idh/MocA family.</text>
</comment>
<evidence type="ECO:0000313" key="5">
    <source>
        <dbReference type="EMBL" id="GGM43477.1"/>
    </source>
</evidence>
<feature type="domain" description="GFO/IDH/MocA-like oxidoreductase" evidence="4">
    <location>
        <begin position="132"/>
        <end position="249"/>
    </location>
</feature>
<dbReference type="InterPro" id="IPR050984">
    <property type="entry name" value="Gfo/Idh/MocA_domain"/>
</dbReference>
<evidence type="ECO:0000259" key="3">
    <source>
        <dbReference type="Pfam" id="PF01408"/>
    </source>
</evidence>
<dbReference type="InterPro" id="IPR036291">
    <property type="entry name" value="NAD(P)-bd_dom_sf"/>
</dbReference>
<evidence type="ECO:0000256" key="1">
    <source>
        <dbReference type="ARBA" id="ARBA00010928"/>
    </source>
</evidence>
<dbReference type="SUPFAM" id="SSF55347">
    <property type="entry name" value="Glyceraldehyde-3-phosphate dehydrogenase-like, C-terminal domain"/>
    <property type="match status" value="1"/>
</dbReference>
<dbReference type="SUPFAM" id="SSF51735">
    <property type="entry name" value="NAD(P)-binding Rossmann-fold domains"/>
    <property type="match status" value="1"/>
</dbReference>
<dbReference type="Pfam" id="PF01408">
    <property type="entry name" value="GFO_IDH_MocA"/>
    <property type="match status" value="1"/>
</dbReference>
<dbReference type="OrthoDB" id="9815825at2"/>
<gene>
    <name evidence="5" type="ORF">GCM10011351_31830</name>
</gene>
<comment type="caution">
    <text evidence="5">The sequence shown here is derived from an EMBL/GenBank/DDBJ whole genome shotgun (WGS) entry which is preliminary data.</text>
</comment>
<reference evidence="5" key="2">
    <citation type="submission" date="2020-09" db="EMBL/GenBank/DDBJ databases">
        <authorList>
            <person name="Sun Q."/>
            <person name="Zhou Y."/>
        </authorList>
    </citation>
    <scope>NUCLEOTIDE SEQUENCE</scope>
    <source>
        <strain evidence="5">CGMCC 1.6333</strain>
    </source>
</reference>
<sequence length="327" mass="36523">MGEKIKWGVLATGGIASTFAKDLVHADNGLLYAVGSRNLANAEQFAKEHGATKAYGSYQELVEDKEVDVIYVATPHPYHKENVLTCLRAGKGVLCEKPFTVNALELEELIVFARKKKLFLMEAMWSRFLPSIQKVRDWIETGEIGEVQLIKADFGFRAPWDPESRLLNPKLGGGALLDAGIYPVSFAAMILGANPEKIMSTVTIGETGVDEQFSLLLEYQNGKVASLNGAIRLNLTNEAVIHGTKGYIRIPSFLKSREAFLHVENKDVKTFVDDRSSIGYKFEAEEVGRLMQEGNLESNIMPLDQSLEIMKLMDKIREQWGLRYSFE</sequence>
<dbReference type="InterPro" id="IPR055170">
    <property type="entry name" value="GFO_IDH_MocA-like_dom"/>
</dbReference>
<dbReference type="Proteomes" id="UP000618460">
    <property type="component" value="Unassembled WGS sequence"/>
</dbReference>
<dbReference type="EMBL" id="BMLG01000037">
    <property type="protein sequence ID" value="GGM43477.1"/>
    <property type="molecule type" value="Genomic_DNA"/>
</dbReference>
<keyword evidence="2" id="KW-0560">Oxidoreductase</keyword>
<dbReference type="InterPro" id="IPR000683">
    <property type="entry name" value="Gfo/Idh/MocA-like_OxRdtase_N"/>
</dbReference>
<name>A0A917TXM5_9BACI</name>
<dbReference type="PANTHER" id="PTHR22604:SF105">
    <property type="entry name" value="TRANS-1,2-DIHYDROBENZENE-1,2-DIOL DEHYDROGENASE"/>
    <property type="match status" value="1"/>
</dbReference>
<dbReference type="Gene3D" id="3.40.50.720">
    <property type="entry name" value="NAD(P)-binding Rossmann-like Domain"/>
    <property type="match status" value="1"/>
</dbReference>